<evidence type="ECO:0000256" key="3">
    <source>
        <dbReference type="ARBA" id="ARBA00047960"/>
    </source>
</evidence>
<dbReference type="InterPro" id="IPR010987">
    <property type="entry name" value="Glutathione-S-Trfase_C-like"/>
</dbReference>
<keyword evidence="8" id="KW-1185">Reference proteome</keyword>
<gene>
    <name evidence="7" type="ORF">K491DRAFT_709073</name>
</gene>
<feature type="domain" description="GST N-terminal" evidence="5">
    <location>
        <begin position="1"/>
        <end position="83"/>
    </location>
</feature>
<dbReference type="EMBL" id="MU004587">
    <property type="protein sequence ID" value="KAF2647733.1"/>
    <property type="molecule type" value="Genomic_DNA"/>
</dbReference>
<evidence type="ECO:0000259" key="5">
    <source>
        <dbReference type="PROSITE" id="PS50404"/>
    </source>
</evidence>
<dbReference type="SFLD" id="SFLDG00358">
    <property type="entry name" value="Main_(cytGST)"/>
    <property type="match status" value="1"/>
</dbReference>
<dbReference type="Pfam" id="PF02798">
    <property type="entry name" value="GST_N"/>
    <property type="match status" value="1"/>
</dbReference>
<evidence type="ECO:0000313" key="7">
    <source>
        <dbReference type="EMBL" id="KAF2647733.1"/>
    </source>
</evidence>
<dbReference type="OrthoDB" id="249703at2759"/>
<evidence type="ECO:0000256" key="1">
    <source>
        <dbReference type="ARBA" id="ARBA00012452"/>
    </source>
</evidence>
<dbReference type="PANTHER" id="PTHR43900">
    <property type="entry name" value="GLUTATHIONE S-TRANSFERASE RHO"/>
    <property type="match status" value="1"/>
</dbReference>
<dbReference type="Pfam" id="PF00043">
    <property type="entry name" value="GST_C"/>
    <property type="match status" value="1"/>
</dbReference>
<feature type="domain" description="GST C-terminal" evidence="6">
    <location>
        <begin position="88"/>
        <end position="211"/>
    </location>
</feature>
<dbReference type="PROSITE" id="PS50404">
    <property type="entry name" value="GST_NTER"/>
    <property type="match status" value="1"/>
</dbReference>
<dbReference type="PROSITE" id="PS50405">
    <property type="entry name" value="GST_CTER"/>
    <property type="match status" value="1"/>
</dbReference>
<dbReference type="SUPFAM" id="SSF52833">
    <property type="entry name" value="Thioredoxin-like"/>
    <property type="match status" value="1"/>
</dbReference>
<accession>A0A6A6SM92</accession>
<sequence>MAITVFGASYSTRTQRVLFVLEKLGLAYELQNVNMQKGEHRSPGFVASHHPFGKLPAIQDDGIKLFESRAIARYLVAKQPGPLSVPTDLAAIGQFEEAASVEYSYFDPAVSKLGWEKIFKKMVTGQDADASVVAQLEWELRQVLDYHETILAEREWLAGSNFSLIEVFNAPWFNFLAERLGYSKEIESRPHVQAWWERVRQDAAWKKITGT</sequence>
<evidence type="ECO:0000259" key="6">
    <source>
        <dbReference type="PROSITE" id="PS50405"/>
    </source>
</evidence>
<dbReference type="InterPro" id="IPR036282">
    <property type="entry name" value="Glutathione-S-Trfase_C_sf"/>
</dbReference>
<dbReference type="GO" id="GO:0006749">
    <property type="term" value="P:glutathione metabolic process"/>
    <property type="evidence" value="ECO:0007669"/>
    <property type="project" value="TreeGrafter"/>
</dbReference>
<dbReference type="SFLD" id="SFLDS00019">
    <property type="entry name" value="Glutathione_Transferase_(cytos"/>
    <property type="match status" value="1"/>
</dbReference>
<evidence type="ECO:0000256" key="2">
    <source>
        <dbReference type="ARBA" id="ARBA00022679"/>
    </source>
</evidence>
<evidence type="ECO:0000313" key="8">
    <source>
        <dbReference type="Proteomes" id="UP000799324"/>
    </source>
</evidence>
<dbReference type="PANTHER" id="PTHR43900:SF3">
    <property type="entry name" value="GLUTATHIONE S-TRANSFERASE RHO"/>
    <property type="match status" value="1"/>
</dbReference>
<dbReference type="EC" id="2.5.1.18" evidence="1"/>
<proteinExistence type="inferred from homology"/>
<dbReference type="Proteomes" id="UP000799324">
    <property type="component" value="Unassembled WGS sequence"/>
</dbReference>
<dbReference type="GO" id="GO:0005737">
    <property type="term" value="C:cytoplasm"/>
    <property type="evidence" value="ECO:0007669"/>
    <property type="project" value="TreeGrafter"/>
</dbReference>
<dbReference type="InterPro" id="IPR040079">
    <property type="entry name" value="Glutathione_S-Trfase"/>
</dbReference>
<reference evidence="7" key="1">
    <citation type="journal article" date="2020" name="Stud. Mycol.">
        <title>101 Dothideomycetes genomes: a test case for predicting lifestyles and emergence of pathogens.</title>
        <authorList>
            <person name="Haridas S."/>
            <person name="Albert R."/>
            <person name="Binder M."/>
            <person name="Bloem J."/>
            <person name="Labutti K."/>
            <person name="Salamov A."/>
            <person name="Andreopoulos B."/>
            <person name="Baker S."/>
            <person name="Barry K."/>
            <person name="Bills G."/>
            <person name="Bluhm B."/>
            <person name="Cannon C."/>
            <person name="Castanera R."/>
            <person name="Culley D."/>
            <person name="Daum C."/>
            <person name="Ezra D."/>
            <person name="Gonzalez J."/>
            <person name="Henrissat B."/>
            <person name="Kuo A."/>
            <person name="Liang C."/>
            <person name="Lipzen A."/>
            <person name="Lutzoni F."/>
            <person name="Magnuson J."/>
            <person name="Mondo S."/>
            <person name="Nolan M."/>
            <person name="Ohm R."/>
            <person name="Pangilinan J."/>
            <person name="Park H.-J."/>
            <person name="Ramirez L."/>
            <person name="Alfaro M."/>
            <person name="Sun H."/>
            <person name="Tritt A."/>
            <person name="Yoshinaga Y."/>
            <person name="Zwiers L.-H."/>
            <person name="Turgeon B."/>
            <person name="Goodwin S."/>
            <person name="Spatafora J."/>
            <person name="Crous P."/>
            <person name="Grigoriev I."/>
        </authorList>
    </citation>
    <scope>NUCLEOTIDE SEQUENCE</scope>
    <source>
        <strain evidence="7">CBS 122681</strain>
    </source>
</reference>
<keyword evidence="2 7" id="KW-0808">Transferase</keyword>
<dbReference type="InterPro" id="IPR004046">
    <property type="entry name" value="GST_C"/>
</dbReference>
<comment type="similarity">
    <text evidence="4">Belongs to the GST superfamily.</text>
</comment>
<evidence type="ECO:0000256" key="4">
    <source>
        <dbReference type="RuleBase" id="RU003494"/>
    </source>
</evidence>
<dbReference type="InterPro" id="IPR036249">
    <property type="entry name" value="Thioredoxin-like_sf"/>
</dbReference>
<dbReference type="AlphaFoldDB" id="A0A6A6SM92"/>
<dbReference type="SUPFAM" id="SSF47616">
    <property type="entry name" value="GST C-terminal domain-like"/>
    <property type="match status" value="1"/>
</dbReference>
<dbReference type="FunFam" id="3.40.30.10:FF:000039">
    <property type="entry name" value="Glutathione S-transferase domain"/>
    <property type="match status" value="1"/>
</dbReference>
<comment type="catalytic activity">
    <reaction evidence="3">
        <text>RX + glutathione = an S-substituted glutathione + a halide anion + H(+)</text>
        <dbReference type="Rhea" id="RHEA:16437"/>
        <dbReference type="ChEBI" id="CHEBI:15378"/>
        <dbReference type="ChEBI" id="CHEBI:16042"/>
        <dbReference type="ChEBI" id="CHEBI:17792"/>
        <dbReference type="ChEBI" id="CHEBI:57925"/>
        <dbReference type="ChEBI" id="CHEBI:90779"/>
        <dbReference type="EC" id="2.5.1.18"/>
    </reaction>
</comment>
<dbReference type="InterPro" id="IPR004045">
    <property type="entry name" value="Glutathione_S-Trfase_N"/>
</dbReference>
<name>A0A6A6SM92_9PLEO</name>
<dbReference type="Gene3D" id="3.40.30.10">
    <property type="entry name" value="Glutaredoxin"/>
    <property type="match status" value="1"/>
</dbReference>
<protein>
    <recommendedName>
        <fullName evidence="1">glutathione transferase</fullName>
        <ecNumber evidence="1">2.5.1.18</ecNumber>
    </recommendedName>
</protein>
<dbReference type="GO" id="GO:0043295">
    <property type="term" value="F:glutathione binding"/>
    <property type="evidence" value="ECO:0007669"/>
    <property type="project" value="TreeGrafter"/>
</dbReference>
<organism evidence="7 8">
    <name type="scientific">Lophiostoma macrostomum CBS 122681</name>
    <dbReference type="NCBI Taxonomy" id="1314788"/>
    <lineage>
        <taxon>Eukaryota</taxon>
        <taxon>Fungi</taxon>
        <taxon>Dikarya</taxon>
        <taxon>Ascomycota</taxon>
        <taxon>Pezizomycotina</taxon>
        <taxon>Dothideomycetes</taxon>
        <taxon>Pleosporomycetidae</taxon>
        <taxon>Pleosporales</taxon>
        <taxon>Lophiostomataceae</taxon>
        <taxon>Lophiostoma</taxon>
    </lineage>
</organism>
<dbReference type="Gene3D" id="1.20.1050.10">
    <property type="match status" value="1"/>
</dbReference>
<dbReference type="GO" id="GO:0004364">
    <property type="term" value="F:glutathione transferase activity"/>
    <property type="evidence" value="ECO:0007669"/>
    <property type="project" value="UniProtKB-EC"/>
</dbReference>